<evidence type="ECO:0000313" key="1">
    <source>
        <dbReference type="EMBL" id="KAK4832996.1"/>
    </source>
</evidence>
<dbReference type="AlphaFoldDB" id="A0AAN7SJU2"/>
<evidence type="ECO:0008006" key="3">
    <source>
        <dbReference type="Google" id="ProtNLM"/>
    </source>
</evidence>
<name>A0AAN7SJU2_MYCAM</name>
<dbReference type="EMBL" id="JAUNZN010000001">
    <property type="protein sequence ID" value="KAK4832996.1"/>
    <property type="molecule type" value="Genomic_DNA"/>
</dbReference>
<proteinExistence type="predicted"/>
<dbReference type="Proteomes" id="UP001333110">
    <property type="component" value="Unassembled WGS sequence"/>
</dbReference>
<keyword evidence="2" id="KW-1185">Reference proteome</keyword>
<accession>A0AAN7SJU2</accession>
<comment type="caution">
    <text evidence="1">The sequence shown here is derived from an EMBL/GenBank/DDBJ whole genome shotgun (WGS) entry which is preliminary data.</text>
</comment>
<reference evidence="1 2" key="1">
    <citation type="journal article" date="2023" name="J. Hered.">
        <title>Chromosome-level genome of the wood stork (Mycteria americana) provides insight into avian chromosome evolution.</title>
        <authorList>
            <person name="Flamio R. Jr."/>
            <person name="Ramstad K.M."/>
        </authorList>
    </citation>
    <scope>NUCLEOTIDE SEQUENCE [LARGE SCALE GENOMIC DNA]</scope>
    <source>
        <strain evidence="1">JAX WOST 10</strain>
    </source>
</reference>
<evidence type="ECO:0000313" key="2">
    <source>
        <dbReference type="Proteomes" id="UP001333110"/>
    </source>
</evidence>
<sequence length="225" mass="25624">MLLVTGCHQDFAPLIIRHNAGDSTVLRSILFNIFINDLNNGMMYIFGKFVDDTKLGGMSDTPDGCATIQRDLDTLENWAERNLIKFDWGKCNILHPWRNNPRHRHTLGTSSLESSFAEKALGVLVENKLNMSEQCTLTTKKANTILSYMRKSVATRLREVILPLNSVLVRPHLECCVQSWAAQYKICTYWSKARAGLQGLKHRSCEERLRELGQFSLVKRRLKGA</sequence>
<dbReference type="PANTHER" id="PTHR33332">
    <property type="entry name" value="REVERSE TRANSCRIPTASE DOMAIN-CONTAINING PROTEIN"/>
    <property type="match status" value="1"/>
</dbReference>
<gene>
    <name evidence="1" type="ORF">QYF61_027020</name>
</gene>
<protein>
    <recommendedName>
        <fullName evidence="3">Rna-directed dna polymerase from mobile element jockey-like</fullName>
    </recommendedName>
</protein>
<organism evidence="1 2">
    <name type="scientific">Mycteria americana</name>
    <name type="common">Wood stork</name>
    <dbReference type="NCBI Taxonomy" id="33587"/>
    <lineage>
        <taxon>Eukaryota</taxon>
        <taxon>Metazoa</taxon>
        <taxon>Chordata</taxon>
        <taxon>Craniata</taxon>
        <taxon>Vertebrata</taxon>
        <taxon>Euteleostomi</taxon>
        <taxon>Archelosauria</taxon>
        <taxon>Archosauria</taxon>
        <taxon>Dinosauria</taxon>
        <taxon>Saurischia</taxon>
        <taxon>Theropoda</taxon>
        <taxon>Coelurosauria</taxon>
        <taxon>Aves</taxon>
        <taxon>Neognathae</taxon>
        <taxon>Neoaves</taxon>
        <taxon>Aequornithes</taxon>
        <taxon>Ciconiiformes</taxon>
        <taxon>Ciconiidae</taxon>
        <taxon>Mycteria</taxon>
    </lineage>
</organism>